<sequence>MADALAPKKVATSTWLLVVCVERTEVDDAVKYRIAPVVPRVEASATSTAAEGVANVKDAGPAPRKEVSASHTAEGIGAKSLDVPAVQ</sequence>
<proteinExistence type="predicted"/>
<protein>
    <submittedName>
        <fullName evidence="2">Uncharacterized protein</fullName>
    </submittedName>
</protein>
<feature type="region of interest" description="Disordered" evidence="1">
    <location>
        <begin position="46"/>
        <end position="87"/>
    </location>
</feature>
<evidence type="ECO:0000256" key="1">
    <source>
        <dbReference type="SAM" id="MobiDB-lite"/>
    </source>
</evidence>
<dbReference type="EMBL" id="JBIMZQ010000001">
    <property type="protein sequence ID" value="KAL3674218.1"/>
    <property type="molecule type" value="Genomic_DNA"/>
</dbReference>
<organism evidence="2 3">
    <name type="scientific">Phytophthora oleae</name>
    <dbReference type="NCBI Taxonomy" id="2107226"/>
    <lineage>
        <taxon>Eukaryota</taxon>
        <taxon>Sar</taxon>
        <taxon>Stramenopiles</taxon>
        <taxon>Oomycota</taxon>
        <taxon>Peronosporomycetes</taxon>
        <taxon>Peronosporales</taxon>
        <taxon>Peronosporaceae</taxon>
        <taxon>Phytophthora</taxon>
    </lineage>
</organism>
<evidence type="ECO:0000313" key="3">
    <source>
        <dbReference type="Proteomes" id="UP001632037"/>
    </source>
</evidence>
<evidence type="ECO:0000313" key="2">
    <source>
        <dbReference type="EMBL" id="KAL3674218.1"/>
    </source>
</evidence>
<dbReference type="AlphaFoldDB" id="A0ABD3G4Z0"/>
<reference evidence="2 3" key="1">
    <citation type="submission" date="2024-09" db="EMBL/GenBank/DDBJ databases">
        <title>Genome sequencing and assembly of Phytophthora oleae, isolate VK10A, causative agent of rot of olive drupes.</title>
        <authorList>
            <person name="Conti Taguali S."/>
            <person name="Riolo M."/>
            <person name="La Spada F."/>
            <person name="Cacciola S.O."/>
            <person name="Dionisio G."/>
        </authorList>
    </citation>
    <scope>NUCLEOTIDE SEQUENCE [LARGE SCALE GENOMIC DNA]</scope>
    <source>
        <strain evidence="2 3">VK10A</strain>
    </source>
</reference>
<gene>
    <name evidence="2" type="ORF">V7S43_000176</name>
</gene>
<keyword evidence="3" id="KW-1185">Reference proteome</keyword>
<comment type="caution">
    <text evidence="2">The sequence shown here is derived from an EMBL/GenBank/DDBJ whole genome shotgun (WGS) entry which is preliminary data.</text>
</comment>
<name>A0ABD3G4Z0_9STRA</name>
<accession>A0ABD3G4Z0</accession>
<dbReference type="Proteomes" id="UP001632037">
    <property type="component" value="Unassembled WGS sequence"/>
</dbReference>